<keyword evidence="3" id="KW-1185">Reference proteome</keyword>
<feature type="domain" description="N-acetyltransferase" evidence="1">
    <location>
        <begin position="8"/>
        <end position="163"/>
    </location>
</feature>
<gene>
    <name evidence="2" type="ORF">GCM10011282_23800</name>
</gene>
<name>A0ABQ2XGQ1_9BURK</name>
<dbReference type="PROSITE" id="PS51186">
    <property type="entry name" value="GNAT"/>
    <property type="match status" value="1"/>
</dbReference>
<dbReference type="InterPro" id="IPR000182">
    <property type="entry name" value="GNAT_dom"/>
</dbReference>
<dbReference type="SUPFAM" id="SSF55729">
    <property type="entry name" value="Acyl-CoA N-acyltransferases (Nat)"/>
    <property type="match status" value="1"/>
</dbReference>
<dbReference type="Gene3D" id="3.40.630.30">
    <property type="match status" value="1"/>
</dbReference>
<reference evidence="3" key="1">
    <citation type="journal article" date="2019" name="Int. J. Syst. Evol. Microbiol.">
        <title>The Global Catalogue of Microorganisms (GCM) 10K type strain sequencing project: providing services to taxonomists for standard genome sequencing and annotation.</title>
        <authorList>
            <consortium name="The Broad Institute Genomics Platform"/>
            <consortium name="The Broad Institute Genome Sequencing Center for Infectious Disease"/>
            <person name="Wu L."/>
            <person name="Ma J."/>
        </authorList>
    </citation>
    <scope>NUCLEOTIDE SEQUENCE [LARGE SCALE GENOMIC DNA]</scope>
    <source>
        <strain evidence="3">KCTC 23916</strain>
    </source>
</reference>
<dbReference type="Pfam" id="PF00583">
    <property type="entry name" value="Acetyltransf_1"/>
    <property type="match status" value="1"/>
</dbReference>
<evidence type="ECO:0000259" key="1">
    <source>
        <dbReference type="PROSITE" id="PS51186"/>
    </source>
</evidence>
<evidence type="ECO:0000313" key="2">
    <source>
        <dbReference type="EMBL" id="GGX16601.1"/>
    </source>
</evidence>
<accession>A0ABQ2XGQ1</accession>
<dbReference type="RefSeq" id="WP_189346327.1">
    <property type="nucleotide sequence ID" value="NZ_BMYT01000003.1"/>
</dbReference>
<comment type="caution">
    <text evidence="2">The sequence shown here is derived from an EMBL/GenBank/DDBJ whole genome shotgun (WGS) entry which is preliminary data.</text>
</comment>
<dbReference type="InterPro" id="IPR016181">
    <property type="entry name" value="Acyl_CoA_acyltransferase"/>
</dbReference>
<dbReference type="Proteomes" id="UP000620127">
    <property type="component" value="Unassembled WGS sequence"/>
</dbReference>
<proteinExistence type="predicted"/>
<evidence type="ECO:0000313" key="3">
    <source>
        <dbReference type="Proteomes" id="UP000620127"/>
    </source>
</evidence>
<dbReference type="EMBL" id="BMYT01000003">
    <property type="protein sequence ID" value="GGX16601.1"/>
    <property type="molecule type" value="Genomic_DNA"/>
</dbReference>
<organism evidence="2 3">
    <name type="scientific">Undibacterium macrobrachii</name>
    <dbReference type="NCBI Taxonomy" id="1119058"/>
    <lineage>
        <taxon>Bacteria</taxon>
        <taxon>Pseudomonadati</taxon>
        <taxon>Pseudomonadota</taxon>
        <taxon>Betaproteobacteria</taxon>
        <taxon>Burkholderiales</taxon>
        <taxon>Oxalobacteraceae</taxon>
        <taxon>Undibacterium</taxon>
    </lineage>
</organism>
<protein>
    <recommendedName>
        <fullName evidence="1">N-acetyltransferase domain-containing protein</fullName>
    </recommendedName>
</protein>
<sequence>MIHLKPPLRWRQIETSDQEFLDALYQDSRPDLLAMPLPQLAMQQMIRMQQMSQTQGITHSYPNALHRLLLWQEDSVGRIVLAQDESSIRLVDIAIKSEWQGKGFATQVLVGLQEYARSHEKIISLAVQSNNSRAYGIYQRLGFVVQSSDGLFNQMNWHPAMVV</sequence>